<dbReference type="InterPro" id="IPR036397">
    <property type="entry name" value="RNaseH_sf"/>
</dbReference>
<evidence type="ECO:0000256" key="8">
    <source>
        <dbReference type="ARBA" id="ARBA00022490"/>
    </source>
</evidence>
<dbReference type="Proteomes" id="UP000236845">
    <property type="component" value="Unassembled WGS sequence"/>
</dbReference>
<keyword evidence="12 14" id="KW-0378">Hydrolase</keyword>
<evidence type="ECO:0000256" key="12">
    <source>
        <dbReference type="ARBA" id="ARBA00022801"/>
    </source>
</evidence>
<gene>
    <name evidence="14" type="primary">rnhB</name>
    <name evidence="19" type="ORF">COT26_03215</name>
</gene>
<feature type="binding site" evidence="14 15">
    <location>
        <position position="27"/>
    </location>
    <ligand>
        <name>a divalent metal cation</name>
        <dbReference type="ChEBI" id="CHEBI:60240"/>
    </ligand>
</feature>
<evidence type="ECO:0000256" key="6">
    <source>
        <dbReference type="ARBA" id="ARBA00012180"/>
    </source>
</evidence>
<comment type="function">
    <text evidence="3 14 16">Endonuclease that specifically degrades the RNA of RNA-DNA hybrids.</text>
</comment>
<dbReference type="Gene3D" id="3.30.420.10">
    <property type="entry name" value="Ribonuclease H-like superfamily/Ribonuclease H"/>
    <property type="match status" value="1"/>
</dbReference>
<dbReference type="GO" id="GO:0004523">
    <property type="term" value="F:RNA-DNA hybrid ribonuclease activity"/>
    <property type="evidence" value="ECO:0007669"/>
    <property type="project" value="UniProtKB-UniRule"/>
</dbReference>
<evidence type="ECO:0000256" key="17">
    <source>
        <dbReference type="SAM" id="MobiDB-lite"/>
    </source>
</evidence>
<dbReference type="EC" id="3.1.26.4" evidence="6 14"/>
<keyword evidence="8 14" id="KW-0963">Cytoplasm</keyword>
<evidence type="ECO:0000256" key="10">
    <source>
        <dbReference type="ARBA" id="ARBA00022723"/>
    </source>
</evidence>
<feature type="binding site" evidence="14 15">
    <location>
        <position position="26"/>
    </location>
    <ligand>
        <name>a divalent metal cation</name>
        <dbReference type="ChEBI" id="CHEBI:60240"/>
    </ligand>
</feature>
<evidence type="ECO:0000256" key="16">
    <source>
        <dbReference type="RuleBase" id="RU003515"/>
    </source>
</evidence>
<keyword evidence="13 14" id="KW-0464">Manganese</keyword>
<dbReference type="GO" id="GO:0005737">
    <property type="term" value="C:cytoplasm"/>
    <property type="evidence" value="ECO:0007669"/>
    <property type="project" value="UniProtKB-SubCell"/>
</dbReference>
<evidence type="ECO:0000313" key="19">
    <source>
        <dbReference type="EMBL" id="PIS40434.1"/>
    </source>
</evidence>
<keyword evidence="10 14" id="KW-0479">Metal-binding</keyword>
<comment type="similarity">
    <text evidence="5 14 16">Belongs to the RNase HII family.</text>
</comment>
<comment type="subcellular location">
    <subcellularLocation>
        <location evidence="4 14">Cytoplasm</location>
    </subcellularLocation>
</comment>
<dbReference type="GO" id="GO:0030145">
    <property type="term" value="F:manganese ion binding"/>
    <property type="evidence" value="ECO:0007669"/>
    <property type="project" value="UniProtKB-UniRule"/>
</dbReference>
<dbReference type="HAMAP" id="MF_00052_B">
    <property type="entry name" value="RNase_HII_B"/>
    <property type="match status" value="1"/>
</dbReference>
<proteinExistence type="inferred from homology"/>
<evidence type="ECO:0000259" key="18">
    <source>
        <dbReference type="PROSITE" id="PS51975"/>
    </source>
</evidence>
<comment type="catalytic activity">
    <reaction evidence="1 14 15 16">
        <text>Endonucleolytic cleavage to 5'-phosphomonoester.</text>
        <dbReference type="EC" id="3.1.26.4"/>
    </reaction>
</comment>
<dbReference type="Pfam" id="PF01351">
    <property type="entry name" value="RNase_HII"/>
    <property type="match status" value="1"/>
</dbReference>
<dbReference type="SUPFAM" id="SSF53098">
    <property type="entry name" value="Ribonuclease H-like"/>
    <property type="match status" value="1"/>
</dbReference>
<dbReference type="PANTHER" id="PTHR10954">
    <property type="entry name" value="RIBONUCLEASE H2 SUBUNIT A"/>
    <property type="match status" value="1"/>
</dbReference>
<dbReference type="PANTHER" id="PTHR10954:SF18">
    <property type="entry name" value="RIBONUCLEASE HII"/>
    <property type="match status" value="1"/>
</dbReference>
<dbReference type="AlphaFoldDB" id="A0A2H0YPK9"/>
<dbReference type="GO" id="GO:0006298">
    <property type="term" value="P:mismatch repair"/>
    <property type="evidence" value="ECO:0007669"/>
    <property type="project" value="TreeGrafter"/>
</dbReference>
<dbReference type="NCBIfam" id="NF000595">
    <property type="entry name" value="PRK00015.1-3"/>
    <property type="match status" value="1"/>
</dbReference>
<dbReference type="GO" id="GO:0043137">
    <property type="term" value="P:DNA replication, removal of RNA primer"/>
    <property type="evidence" value="ECO:0007669"/>
    <property type="project" value="TreeGrafter"/>
</dbReference>
<sequence>MPKKKPLNHHEKKLRKAGYRLIAGVDEAGKGSWAGPLVAAAVILDEENIPENIFDSKMLSAKQREEAFVQITKKSVSWSIHLVPASKIDEQGIQKADLEALTLAVKKLHIKPQAVLVDAFKITYGNRPVISIIDGDALERSIGAASIIAKVVRDRLMSSEIHHAHPKYEFATHKGYGTSLHRRLLLKHGPCPEHRKSFSPIKDILEKKSAKPKRKPAPRKRRVAKSKRKRK</sequence>
<evidence type="ECO:0000256" key="2">
    <source>
        <dbReference type="ARBA" id="ARBA00001946"/>
    </source>
</evidence>
<evidence type="ECO:0000313" key="20">
    <source>
        <dbReference type="Proteomes" id="UP000236845"/>
    </source>
</evidence>
<reference evidence="20" key="1">
    <citation type="submission" date="2017-09" db="EMBL/GenBank/DDBJ databases">
        <title>Depth-based differentiation of microbial function through sediment-hosted aquifers and enrichment of novel symbionts in the deep terrestrial subsurface.</title>
        <authorList>
            <person name="Probst A.J."/>
            <person name="Ladd B."/>
            <person name="Jarett J.K."/>
            <person name="Geller-Mcgrath D.E."/>
            <person name="Sieber C.M.K."/>
            <person name="Emerson J.B."/>
            <person name="Anantharaman K."/>
            <person name="Thomas B.C."/>
            <person name="Malmstrom R."/>
            <person name="Stieglmeier M."/>
            <person name="Klingl A."/>
            <person name="Woyke T."/>
            <person name="Ryan C.M."/>
            <person name="Banfield J.F."/>
        </authorList>
    </citation>
    <scope>NUCLEOTIDE SEQUENCE [LARGE SCALE GENOMIC DNA]</scope>
</reference>
<dbReference type="GO" id="GO:0032299">
    <property type="term" value="C:ribonuclease H2 complex"/>
    <property type="evidence" value="ECO:0007669"/>
    <property type="project" value="TreeGrafter"/>
</dbReference>
<dbReference type="GO" id="GO:0003723">
    <property type="term" value="F:RNA binding"/>
    <property type="evidence" value="ECO:0007669"/>
    <property type="project" value="UniProtKB-UniRule"/>
</dbReference>
<feature type="binding site" evidence="14 15">
    <location>
        <position position="118"/>
    </location>
    <ligand>
        <name>a divalent metal cation</name>
        <dbReference type="ChEBI" id="CHEBI:60240"/>
    </ligand>
</feature>
<comment type="cofactor">
    <cofactor evidence="14 15">
        <name>Mn(2+)</name>
        <dbReference type="ChEBI" id="CHEBI:29035"/>
    </cofactor>
    <cofactor evidence="14 15">
        <name>Mg(2+)</name>
        <dbReference type="ChEBI" id="CHEBI:18420"/>
    </cofactor>
    <text evidence="14 15">Manganese or magnesium. Binds 1 divalent metal ion per monomer in the absence of substrate. May bind a second metal ion after substrate binding.</text>
</comment>
<comment type="caution">
    <text evidence="19">The sequence shown here is derived from an EMBL/GenBank/DDBJ whole genome shotgun (WGS) entry which is preliminary data.</text>
</comment>
<evidence type="ECO:0000256" key="7">
    <source>
        <dbReference type="ARBA" id="ARBA00019179"/>
    </source>
</evidence>
<accession>A0A2H0YPK9</accession>
<evidence type="ECO:0000256" key="3">
    <source>
        <dbReference type="ARBA" id="ARBA00004065"/>
    </source>
</evidence>
<feature type="domain" description="RNase H type-2" evidence="18">
    <location>
        <begin position="20"/>
        <end position="210"/>
    </location>
</feature>
<keyword evidence="9 14" id="KW-0540">Nuclease</keyword>
<dbReference type="InterPro" id="IPR022898">
    <property type="entry name" value="RNase_HII"/>
</dbReference>
<evidence type="ECO:0000256" key="13">
    <source>
        <dbReference type="ARBA" id="ARBA00023211"/>
    </source>
</evidence>
<evidence type="ECO:0000256" key="1">
    <source>
        <dbReference type="ARBA" id="ARBA00000077"/>
    </source>
</evidence>
<dbReference type="CDD" id="cd07182">
    <property type="entry name" value="RNase_HII_bacteria_HII_like"/>
    <property type="match status" value="1"/>
</dbReference>
<dbReference type="InterPro" id="IPR001352">
    <property type="entry name" value="RNase_HII/HIII"/>
</dbReference>
<dbReference type="EMBL" id="PEXW01000069">
    <property type="protein sequence ID" value="PIS40434.1"/>
    <property type="molecule type" value="Genomic_DNA"/>
</dbReference>
<dbReference type="InterPro" id="IPR024567">
    <property type="entry name" value="RNase_HII/HIII_dom"/>
</dbReference>
<feature type="compositionally biased region" description="Basic residues" evidence="17">
    <location>
        <begin position="210"/>
        <end position="231"/>
    </location>
</feature>
<evidence type="ECO:0000256" key="4">
    <source>
        <dbReference type="ARBA" id="ARBA00004496"/>
    </source>
</evidence>
<comment type="cofactor">
    <cofactor evidence="2">
        <name>Mg(2+)</name>
        <dbReference type="ChEBI" id="CHEBI:18420"/>
    </cofactor>
</comment>
<name>A0A2H0YPK9_9BACT</name>
<evidence type="ECO:0000256" key="14">
    <source>
        <dbReference type="HAMAP-Rule" id="MF_00052"/>
    </source>
</evidence>
<evidence type="ECO:0000256" key="15">
    <source>
        <dbReference type="PROSITE-ProRule" id="PRU01319"/>
    </source>
</evidence>
<dbReference type="PROSITE" id="PS51975">
    <property type="entry name" value="RNASE_H_2"/>
    <property type="match status" value="1"/>
</dbReference>
<evidence type="ECO:0000256" key="5">
    <source>
        <dbReference type="ARBA" id="ARBA00007383"/>
    </source>
</evidence>
<feature type="region of interest" description="Disordered" evidence="17">
    <location>
        <begin position="191"/>
        <end position="231"/>
    </location>
</feature>
<evidence type="ECO:0000256" key="11">
    <source>
        <dbReference type="ARBA" id="ARBA00022759"/>
    </source>
</evidence>
<protein>
    <recommendedName>
        <fullName evidence="7 14">Ribonuclease HII</fullName>
        <shortName evidence="14">RNase HII</shortName>
        <ecNumber evidence="6 14">3.1.26.4</ecNumber>
    </recommendedName>
</protein>
<evidence type="ECO:0000256" key="9">
    <source>
        <dbReference type="ARBA" id="ARBA00022722"/>
    </source>
</evidence>
<keyword evidence="11 14" id="KW-0255">Endonuclease</keyword>
<organism evidence="19 20">
    <name type="scientific">Candidatus Kerfeldbacteria bacterium CG08_land_8_20_14_0_20_43_14</name>
    <dbReference type="NCBI Taxonomy" id="2014246"/>
    <lineage>
        <taxon>Bacteria</taxon>
        <taxon>Candidatus Kerfeldiibacteriota</taxon>
    </lineage>
</organism>
<dbReference type="InterPro" id="IPR012337">
    <property type="entry name" value="RNaseH-like_sf"/>
</dbReference>